<dbReference type="InterPro" id="IPR006530">
    <property type="entry name" value="YD"/>
</dbReference>
<dbReference type="NCBIfam" id="TIGR01643">
    <property type="entry name" value="YD_repeat_2x"/>
    <property type="match status" value="2"/>
</dbReference>
<sequence length="218" mass="24760">MKQYEGATSFASIKAYDERGLLISSRQPGGETTNIKYNRAGQPVEMKDPSGKITTMSYAPDGKLFEMRANRDRIRQYISPYGGIEKYEVWNDDTGNGENLSFTYYSTGLIKNKILGSKAISFQYDDVGNQTKVTDPFSTPLAVDYQYDTLNRNTTITAGAKVFTYEYYPDGMVKAGIYPTLDNGQTLKTLKTYDNMNRLKTLTKSNWHPDYFPVQLWV</sequence>
<keyword evidence="2" id="KW-1185">Reference proteome</keyword>
<evidence type="ECO:0000313" key="2">
    <source>
        <dbReference type="Proteomes" id="UP001524944"/>
    </source>
</evidence>
<protein>
    <recommendedName>
        <fullName evidence="3">YD repeat-containing protein</fullName>
    </recommendedName>
</protein>
<comment type="caution">
    <text evidence="1">The sequence shown here is derived from an EMBL/GenBank/DDBJ whole genome shotgun (WGS) entry which is preliminary data.</text>
</comment>
<evidence type="ECO:0000313" key="1">
    <source>
        <dbReference type="EMBL" id="MCR6545182.1"/>
    </source>
</evidence>
<name>A0ABT1Y2T2_9FIRM</name>
<organism evidence="1 2">
    <name type="scientific">Dehalobacterium formicoaceticum</name>
    <dbReference type="NCBI Taxonomy" id="51515"/>
    <lineage>
        <taxon>Bacteria</taxon>
        <taxon>Bacillati</taxon>
        <taxon>Bacillota</taxon>
        <taxon>Clostridia</taxon>
        <taxon>Eubacteriales</taxon>
        <taxon>Peptococcaceae</taxon>
        <taxon>Dehalobacterium</taxon>
    </lineage>
</organism>
<dbReference type="InterPro" id="IPR031325">
    <property type="entry name" value="RHS_repeat"/>
</dbReference>
<evidence type="ECO:0008006" key="3">
    <source>
        <dbReference type="Google" id="ProtNLM"/>
    </source>
</evidence>
<dbReference type="Gene3D" id="2.180.10.10">
    <property type="entry name" value="RHS repeat-associated core"/>
    <property type="match status" value="1"/>
</dbReference>
<proteinExistence type="predicted"/>
<gene>
    <name evidence="1" type="ORF">NVS47_06585</name>
</gene>
<accession>A0ABT1Y2T2</accession>
<dbReference type="Pfam" id="PF05593">
    <property type="entry name" value="RHS_repeat"/>
    <property type="match status" value="1"/>
</dbReference>
<dbReference type="EMBL" id="JANPWE010000002">
    <property type="protein sequence ID" value="MCR6545182.1"/>
    <property type="molecule type" value="Genomic_DNA"/>
</dbReference>
<dbReference type="RefSeq" id="WP_157677267.1">
    <property type="nucleotide sequence ID" value="NZ_CP022121.1"/>
</dbReference>
<reference evidence="1 2" key="1">
    <citation type="submission" date="2022-08" db="EMBL/GenBank/DDBJ databases">
        <title>Proteogenomics of the novel Dehalobacterium formicoaceticum strain EZ94 highlights a key role of methyltransferases during anaerobic dichloromethane degradation.</title>
        <authorList>
            <person name="Wasmund K."/>
        </authorList>
    </citation>
    <scope>NUCLEOTIDE SEQUENCE [LARGE SCALE GENOMIC DNA]</scope>
    <source>
        <strain evidence="1 2">EZ94</strain>
    </source>
</reference>
<dbReference type="Proteomes" id="UP001524944">
    <property type="component" value="Unassembled WGS sequence"/>
</dbReference>